<gene>
    <name evidence="13" type="ORF">CRM22_001385</name>
</gene>
<comment type="subcellular location">
    <subcellularLocation>
        <location evidence="1">Cytoplasmic vesicle membrane</location>
        <topology evidence="1">Peripheral membrane protein</topology>
        <orientation evidence="1">Cytoplasmic side</orientation>
    </subcellularLocation>
    <subcellularLocation>
        <location evidence="2">Golgi apparatus</location>
    </subcellularLocation>
    <subcellularLocation>
        <location evidence="3">Membrane</location>
        <location evidence="3">Clathrin-coated pit</location>
    </subcellularLocation>
</comment>
<dbReference type="EMBL" id="SJOL01002502">
    <property type="protein sequence ID" value="TGZ73652.1"/>
    <property type="molecule type" value="Genomic_DNA"/>
</dbReference>
<dbReference type="InterPro" id="IPR044733">
    <property type="entry name" value="AP1_sigma"/>
</dbReference>
<dbReference type="PANTHER" id="PTHR11753">
    <property type="entry name" value="ADAPTOR COMPLEXES SMALL SUBUNIT FAMILY"/>
    <property type="match status" value="1"/>
</dbReference>
<dbReference type="GO" id="GO:0035615">
    <property type="term" value="F:clathrin adaptor activity"/>
    <property type="evidence" value="ECO:0007669"/>
    <property type="project" value="InterPro"/>
</dbReference>
<organism evidence="13 14">
    <name type="scientific">Opisthorchis felineus</name>
    <dbReference type="NCBI Taxonomy" id="147828"/>
    <lineage>
        <taxon>Eukaryota</taxon>
        <taxon>Metazoa</taxon>
        <taxon>Spiralia</taxon>
        <taxon>Lophotrochozoa</taxon>
        <taxon>Platyhelminthes</taxon>
        <taxon>Trematoda</taxon>
        <taxon>Digenea</taxon>
        <taxon>Opisthorchiida</taxon>
        <taxon>Opisthorchiata</taxon>
        <taxon>Opisthorchiidae</taxon>
        <taxon>Opisthorchis</taxon>
    </lineage>
</organism>
<dbReference type="STRING" id="147828.A0A4S2MAU2"/>
<evidence type="ECO:0000256" key="11">
    <source>
        <dbReference type="ARBA" id="ARBA00065677"/>
    </source>
</evidence>
<evidence type="ECO:0000256" key="10">
    <source>
        <dbReference type="ARBA" id="ARBA00023329"/>
    </source>
</evidence>
<name>A0A4S2MAU2_OPIFE</name>
<evidence type="ECO:0000256" key="2">
    <source>
        <dbReference type="ARBA" id="ARBA00004555"/>
    </source>
</evidence>
<keyword evidence="14" id="KW-1185">Reference proteome</keyword>
<evidence type="ECO:0000259" key="12">
    <source>
        <dbReference type="Pfam" id="PF01217"/>
    </source>
</evidence>
<evidence type="ECO:0000256" key="1">
    <source>
        <dbReference type="ARBA" id="ARBA00004180"/>
    </source>
</evidence>
<evidence type="ECO:0000256" key="8">
    <source>
        <dbReference type="ARBA" id="ARBA00023136"/>
    </source>
</evidence>
<keyword evidence="10" id="KW-0968">Cytoplasmic vesicle</keyword>
<keyword evidence="8" id="KW-0472">Membrane</keyword>
<dbReference type="PROSITE" id="PS00989">
    <property type="entry name" value="CLAT_ADAPTOR_S"/>
    <property type="match status" value="1"/>
</dbReference>
<keyword evidence="9" id="KW-0168">Coated pit</keyword>
<keyword evidence="6" id="KW-0653">Protein transport</keyword>
<evidence type="ECO:0000313" key="13">
    <source>
        <dbReference type="EMBL" id="TGZ73652.1"/>
    </source>
</evidence>
<evidence type="ECO:0000256" key="4">
    <source>
        <dbReference type="ARBA" id="ARBA00006972"/>
    </source>
</evidence>
<evidence type="ECO:0000256" key="6">
    <source>
        <dbReference type="ARBA" id="ARBA00022927"/>
    </source>
</evidence>
<dbReference type="InterPro" id="IPR016635">
    <property type="entry name" value="AP_complex_ssu"/>
</dbReference>
<dbReference type="CDD" id="cd14831">
    <property type="entry name" value="AP1_sigma"/>
    <property type="match status" value="1"/>
</dbReference>
<accession>A0A4S2MAU2</accession>
<keyword evidence="5" id="KW-0813">Transport</keyword>
<sequence length="194" mass="23085">MRKSVDFMLGIQSHPVKRCFDSHTLPARNQLTRTGFTMIHFLLLFSRQGKMRLQKWYSSYSDKQKKKILREITSLIFARKPKMCSFLEWQDMKIVYRRYASLYFACAIDTTDNELITLEIIHRYVEILDKYFGNVCELDIIFHFEKAYFVLDEYLLAGEVQETGTREILQVIDAQDIIQEDEVPQKLFEDQSLN</sequence>
<keyword evidence="7" id="KW-0333">Golgi apparatus</keyword>
<dbReference type="GO" id="GO:0030121">
    <property type="term" value="C:AP-1 adaptor complex"/>
    <property type="evidence" value="ECO:0007669"/>
    <property type="project" value="InterPro"/>
</dbReference>
<evidence type="ECO:0000256" key="7">
    <source>
        <dbReference type="ARBA" id="ARBA00023034"/>
    </source>
</evidence>
<dbReference type="GO" id="GO:0005905">
    <property type="term" value="C:clathrin-coated pit"/>
    <property type="evidence" value="ECO:0007669"/>
    <property type="project" value="UniProtKB-SubCell"/>
</dbReference>
<comment type="subunit">
    <text evidence="11">Adaptor protein complex 1 (AP-1) is a heterotetramer composed of two large adaptins (gamma-type subunit AP1G1 and beta-type subunit AP1B1), a medium adaptin (mu-type subunit AP1M1 or AP1M2) and a small adaptin (sigma-type subunit AP1S1 or AP1S2 or AP1S3).</text>
</comment>
<feature type="domain" description="AP complex mu/sigma subunit" evidence="12">
    <location>
        <begin position="38"/>
        <end position="176"/>
    </location>
</feature>
<dbReference type="Gene3D" id="3.30.450.60">
    <property type="match status" value="1"/>
</dbReference>
<dbReference type="Proteomes" id="UP000308267">
    <property type="component" value="Unassembled WGS sequence"/>
</dbReference>
<dbReference type="InterPro" id="IPR000804">
    <property type="entry name" value="Clathrin_sm-chain_CS"/>
</dbReference>
<evidence type="ECO:0000313" key="14">
    <source>
        <dbReference type="Proteomes" id="UP000308267"/>
    </source>
</evidence>
<dbReference type="AlphaFoldDB" id="A0A4S2MAU2"/>
<evidence type="ECO:0000256" key="3">
    <source>
        <dbReference type="ARBA" id="ARBA00004600"/>
    </source>
</evidence>
<dbReference type="InterPro" id="IPR022775">
    <property type="entry name" value="AP_mu_sigma_su"/>
</dbReference>
<evidence type="ECO:0000256" key="5">
    <source>
        <dbReference type="ARBA" id="ARBA00022448"/>
    </source>
</evidence>
<protein>
    <recommendedName>
        <fullName evidence="12">AP complex mu/sigma subunit domain-containing protein</fullName>
    </recommendedName>
</protein>
<dbReference type="SUPFAM" id="SSF64356">
    <property type="entry name" value="SNARE-like"/>
    <property type="match status" value="1"/>
</dbReference>
<reference evidence="13 14" key="1">
    <citation type="journal article" date="2019" name="BMC Genomics">
        <title>New insights from Opisthorchis felineus genome: update on genomics of the epidemiologically important liver flukes.</title>
        <authorList>
            <person name="Ershov N.I."/>
            <person name="Mordvinov V.A."/>
            <person name="Prokhortchouk E.B."/>
            <person name="Pakharukova M.Y."/>
            <person name="Gunbin K.V."/>
            <person name="Ustyantsev K."/>
            <person name="Genaev M.A."/>
            <person name="Blinov A.G."/>
            <person name="Mazur A."/>
            <person name="Boulygina E."/>
            <person name="Tsygankova S."/>
            <person name="Khrameeva E."/>
            <person name="Chekanov N."/>
            <person name="Fan G."/>
            <person name="Xiao A."/>
            <person name="Zhang H."/>
            <person name="Xu X."/>
            <person name="Yang H."/>
            <person name="Solovyev V."/>
            <person name="Lee S.M."/>
            <person name="Liu X."/>
            <person name="Afonnikov D.A."/>
            <person name="Skryabin K.G."/>
        </authorList>
    </citation>
    <scope>NUCLEOTIDE SEQUENCE [LARGE SCALE GENOMIC DNA]</scope>
    <source>
        <strain evidence="13">AK-0245</strain>
        <tissue evidence="13">Whole organism</tissue>
    </source>
</reference>
<comment type="caution">
    <text evidence="13">The sequence shown here is derived from an EMBL/GenBank/DDBJ whole genome shotgun (WGS) entry which is preliminary data.</text>
</comment>
<dbReference type="FunFam" id="3.30.450.60:FF:000005">
    <property type="entry name" value="AP complex subunit sigma"/>
    <property type="match status" value="1"/>
</dbReference>
<dbReference type="InterPro" id="IPR011012">
    <property type="entry name" value="Longin-like_dom_sf"/>
</dbReference>
<dbReference type="OrthoDB" id="371463at2759"/>
<evidence type="ECO:0000256" key="9">
    <source>
        <dbReference type="ARBA" id="ARBA00023176"/>
    </source>
</evidence>
<comment type="similarity">
    <text evidence="4">Belongs to the adaptor complexes small subunit family.</text>
</comment>
<proteinExistence type="inferred from homology"/>
<dbReference type="GO" id="GO:0006886">
    <property type="term" value="P:intracellular protein transport"/>
    <property type="evidence" value="ECO:0007669"/>
    <property type="project" value="InterPro"/>
</dbReference>
<dbReference type="Pfam" id="PF01217">
    <property type="entry name" value="Clat_adaptor_s"/>
    <property type="match status" value="1"/>
</dbReference>